<dbReference type="NCBIfam" id="TIGR04557">
    <property type="entry name" value="fuse_rel_SoxYZ"/>
    <property type="match status" value="1"/>
</dbReference>
<dbReference type="InterPro" id="IPR038162">
    <property type="entry name" value="SoxY_sf"/>
</dbReference>
<dbReference type="Pfam" id="PF08770">
    <property type="entry name" value="SoxZ"/>
    <property type="match status" value="1"/>
</dbReference>
<proteinExistence type="predicted"/>
<feature type="domain" description="Sulphur oxidation protein SoxZ" evidence="1">
    <location>
        <begin position="174"/>
        <end position="255"/>
    </location>
</feature>
<dbReference type="AlphaFoldDB" id="A0A1I2LQ86"/>
<dbReference type="InterPro" id="IPR013783">
    <property type="entry name" value="Ig-like_fold"/>
</dbReference>
<evidence type="ECO:0000313" key="3">
    <source>
        <dbReference type="EMBL" id="SFF80630.1"/>
    </source>
</evidence>
<dbReference type="InterPro" id="IPR014756">
    <property type="entry name" value="Ig_E-set"/>
</dbReference>
<dbReference type="Pfam" id="PF13501">
    <property type="entry name" value="SoxY"/>
    <property type="match status" value="1"/>
</dbReference>
<protein>
    <submittedName>
        <fullName evidence="3">Sulfur-oxidizing protein SoxY</fullName>
    </submittedName>
</protein>
<keyword evidence="4" id="KW-1185">Reference proteome</keyword>
<dbReference type="SUPFAM" id="SSF81296">
    <property type="entry name" value="E set domains"/>
    <property type="match status" value="1"/>
</dbReference>
<organism evidence="3 4">
    <name type="scientific">Neptunomonas qingdaonensis</name>
    <dbReference type="NCBI Taxonomy" id="1045558"/>
    <lineage>
        <taxon>Bacteria</taxon>
        <taxon>Pseudomonadati</taxon>
        <taxon>Pseudomonadota</taxon>
        <taxon>Gammaproteobacteria</taxon>
        <taxon>Oceanospirillales</taxon>
        <taxon>Oceanospirillaceae</taxon>
        <taxon>Neptunomonas</taxon>
    </lineage>
</organism>
<dbReference type="Gene3D" id="2.60.40.10">
    <property type="entry name" value="Immunoglobulins"/>
    <property type="match status" value="1"/>
</dbReference>
<dbReference type="Proteomes" id="UP000198623">
    <property type="component" value="Unassembled WGS sequence"/>
</dbReference>
<dbReference type="InterPro" id="IPR030831">
    <property type="entry name" value="Fuse-rel_SoxYZ"/>
</dbReference>
<dbReference type="EMBL" id="FOOU01000001">
    <property type="protein sequence ID" value="SFF80630.1"/>
    <property type="molecule type" value="Genomic_DNA"/>
</dbReference>
<sequence length="257" mass="28853">MQTIKAAMWRMLIVLGLLFSPLVVASDDPLKSPMWDYLRNVFLGDAPYQFDDRVVVSVPPFAEDPTQVPVTVDTTALSEKIEKIVVWADLNPIQHIYTYYPLKQVAPNISLRIKVQQATPIRAAVLTQQGTWLVGGSYLDAAGGGCTTPSVANASPYWESHLGEISAKKILREDLGRYKFKVIHPMDTGLVDAIPEFYLQQLELRDETGQALLRMELSQPVSENPVFSFDLASELTSNELYHLWLRDNNGNEFEKAL</sequence>
<dbReference type="InterPro" id="IPR014880">
    <property type="entry name" value="SoxZ_dom"/>
</dbReference>
<dbReference type="RefSeq" id="WP_232348877.1">
    <property type="nucleotide sequence ID" value="NZ_FOOU01000001.1"/>
</dbReference>
<dbReference type="STRING" id="1045558.SAMN05216175_101140"/>
<evidence type="ECO:0000313" key="4">
    <source>
        <dbReference type="Proteomes" id="UP000198623"/>
    </source>
</evidence>
<name>A0A1I2LQ86_9GAMM</name>
<gene>
    <name evidence="3" type="ORF">SAMN05216175_101140</name>
</gene>
<feature type="domain" description="Ig-like SoxY" evidence="2">
    <location>
        <begin position="42"/>
        <end position="146"/>
    </location>
</feature>
<evidence type="ECO:0000259" key="1">
    <source>
        <dbReference type="Pfam" id="PF08770"/>
    </source>
</evidence>
<accession>A0A1I2LQ86</accession>
<reference evidence="4" key="1">
    <citation type="submission" date="2016-10" db="EMBL/GenBank/DDBJ databases">
        <authorList>
            <person name="Varghese N."/>
            <person name="Submissions S."/>
        </authorList>
    </citation>
    <scope>NUCLEOTIDE SEQUENCE [LARGE SCALE GENOMIC DNA]</scope>
    <source>
        <strain evidence="4">CGMCC 1.10971</strain>
    </source>
</reference>
<dbReference type="InterPro" id="IPR032711">
    <property type="entry name" value="SoxY"/>
</dbReference>
<evidence type="ECO:0000259" key="2">
    <source>
        <dbReference type="Pfam" id="PF13501"/>
    </source>
</evidence>
<dbReference type="Gene3D" id="2.60.40.2470">
    <property type="entry name" value="SoxY domain"/>
    <property type="match status" value="1"/>
</dbReference>